<name>A0A6A6DFY4_9PEZI</name>
<protein>
    <submittedName>
        <fullName evidence="1">Uncharacterized protein</fullName>
    </submittedName>
</protein>
<proteinExistence type="predicted"/>
<dbReference type="OrthoDB" id="62952at2759"/>
<dbReference type="EMBL" id="ML994676">
    <property type="protein sequence ID" value="KAF2178377.1"/>
    <property type="molecule type" value="Genomic_DNA"/>
</dbReference>
<reference evidence="1" key="1">
    <citation type="journal article" date="2020" name="Stud. Mycol.">
        <title>101 Dothideomycetes genomes: a test case for predicting lifestyles and emergence of pathogens.</title>
        <authorList>
            <person name="Haridas S."/>
            <person name="Albert R."/>
            <person name="Binder M."/>
            <person name="Bloem J."/>
            <person name="Labutti K."/>
            <person name="Salamov A."/>
            <person name="Andreopoulos B."/>
            <person name="Baker S."/>
            <person name="Barry K."/>
            <person name="Bills G."/>
            <person name="Bluhm B."/>
            <person name="Cannon C."/>
            <person name="Castanera R."/>
            <person name="Culley D."/>
            <person name="Daum C."/>
            <person name="Ezra D."/>
            <person name="Gonzalez J."/>
            <person name="Henrissat B."/>
            <person name="Kuo A."/>
            <person name="Liang C."/>
            <person name="Lipzen A."/>
            <person name="Lutzoni F."/>
            <person name="Magnuson J."/>
            <person name="Mondo S."/>
            <person name="Nolan M."/>
            <person name="Ohm R."/>
            <person name="Pangilinan J."/>
            <person name="Park H.-J."/>
            <person name="Ramirez L."/>
            <person name="Alfaro M."/>
            <person name="Sun H."/>
            <person name="Tritt A."/>
            <person name="Yoshinaga Y."/>
            <person name="Zwiers L.-H."/>
            <person name="Turgeon B."/>
            <person name="Goodwin S."/>
            <person name="Spatafora J."/>
            <person name="Crous P."/>
            <person name="Grigoriev I."/>
        </authorList>
    </citation>
    <scope>NUCLEOTIDE SEQUENCE</scope>
    <source>
        <strain evidence="1">CBS 207.26</strain>
    </source>
</reference>
<dbReference type="AlphaFoldDB" id="A0A6A6DFY4"/>
<accession>A0A6A6DFY4</accession>
<sequence>MIVRLAVSLVFTRKDTNTQGFGAHDIPTTPENPRSDLDQSLKLFPESSPSGLSAAASDFDTAIDLTFDGVPKRTARPWLPLYLDKDIQERVLRHALVKPGPTLVGGNPIIYTYIPPVPLMADHHITGIATRVFLCENVFQVENVHDLHIFYSWAAAEKNANLVSKIAFDCNGRPDRAVAALKRFKGLQQATIGANERAFVQEVSKSKDGYQECSMRPQDIGFQLNLIILRANAMDAFRELRIPKVVFSPLIHDSMLNIPCAKRTTRPIPGGVFETIVAKEIMQPKAAKPSNSEAAMFDSPVPKLVPPTQPFWFKELSAELRNRIYQAALVHVVKINPSKRLPTSYYKARPRVLIRDGPIPESSLALPQVDRQTFRKAVGIYYSANMPGKTKSQTSRSSTGINSRVGLNELEIVLGDISVFGQRKTIAGWQNMKDLVAQGVKLSLRNQTVDTFLFEHEEDSPLIHPDLEKYRQLGAMIV</sequence>
<keyword evidence="2" id="KW-1185">Reference proteome</keyword>
<dbReference type="Proteomes" id="UP000800200">
    <property type="component" value="Unassembled WGS sequence"/>
</dbReference>
<evidence type="ECO:0000313" key="2">
    <source>
        <dbReference type="Proteomes" id="UP000800200"/>
    </source>
</evidence>
<evidence type="ECO:0000313" key="1">
    <source>
        <dbReference type="EMBL" id="KAF2178377.1"/>
    </source>
</evidence>
<organism evidence="1 2">
    <name type="scientific">Zopfia rhizophila CBS 207.26</name>
    <dbReference type="NCBI Taxonomy" id="1314779"/>
    <lineage>
        <taxon>Eukaryota</taxon>
        <taxon>Fungi</taxon>
        <taxon>Dikarya</taxon>
        <taxon>Ascomycota</taxon>
        <taxon>Pezizomycotina</taxon>
        <taxon>Dothideomycetes</taxon>
        <taxon>Dothideomycetes incertae sedis</taxon>
        <taxon>Zopfiaceae</taxon>
        <taxon>Zopfia</taxon>
    </lineage>
</organism>
<gene>
    <name evidence="1" type="ORF">K469DRAFT_754662</name>
</gene>